<evidence type="ECO:0000259" key="7">
    <source>
        <dbReference type="PROSITE" id="PS51192"/>
    </source>
</evidence>
<dbReference type="EC" id="5.6.2.4" evidence="5"/>
<name>A0A0C9T196_PAXIN</name>
<evidence type="ECO:0000256" key="3">
    <source>
        <dbReference type="ARBA" id="ARBA00022840"/>
    </source>
</evidence>
<dbReference type="GO" id="GO:0005524">
    <property type="term" value="F:ATP binding"/>
    <property type="evidence" value="ECO:0007669"/>
    <property type="project" value="UniProtKB-KW"/>
</dbReference>
<dbReference type="Pfam" id="PF00270">
    <property type="entry name" value="DEAD"/>
    <property type="match status" value="1"/>
</dbReference>
<dbReference type="SMART" id="SM00490">
    <property type="entry name" value="HELICc"/>
    <property type="match status" value="1"/>
</dbReference>
<dbReference type="GO" id="GO:0003676">
    <property type="term" value="F:nucleic acid binding"/>
    <property type="evidence" value="ECO:0007669"/>
    <property type="project" value="InterPro"/>
</dbReference>
<feature type="compositionally biased region" description="Basic residues" evidence="6">
    <location>
        <begin position="359"/>
        <end position="370"/>
    </location>
</feature>
<dbReference type="SMART" id="SM00487">
    <property type="entry name" value="DEXDc"/>
    <property type="match status" value="1"/>
</dbReference>
<dbReference type="GO" id="GO:0005694">
    <property type="term" value="C:chromosome"/>
    <property type="evidence" value="ECO:0007669"/>
    <property type="project" value="TreeGrafter"/>
</dbReference>
<keyword evidence="10" id="KW-1185">Reference proteome</keyword>
<keyword evidence="2" id="KW-0547">Nucleotide-binding</keyword>
<dbReference type="PROSITE" id="PS51192">
    <property type="entry name" value="HELICASE_ATP_BIND_1"/>
    <property type="match status" value="1"/>
</dbReference>
<sequence>MFPTPSLETPSLADVRDRGQECFGKRPCHWQIKIAIAFLKCDRDIVCIAGTGMGKTMTFWLPLLFQPSGIQIVVTPLNQLAINAETATWENFRAIEDLKYCAVIVSPEQLMKPGGEFKKLLIKPEFTSRIIGFVFDEAHCITSWGDFRPEYKELQRLRYILPCQVPFMIASATLTPETLTEVKKRLHMRSENLLTIHMSTDRPNIQLGIRKIKYMLSTYADLGFLIPLGWKEGDPLPPKFLIFFDNIQEAIAAAKFLQSRLPAHLRHKIKWFNSDMTTKFKEEEVEALVSGDTMGFCTTESFRLGMDVSNICLVLQWRATCSLSTIWQRWGRAVRDRNLQSTAILFAEREYFDDVRQEKQHRKEAKKHKAGNSQAQAPAASAKRRRIDSMPSEATSAPVAWEDRAVGGVNHEDEARRDGSRDKNESDGSDDKENAGNQVTGGGGREVMAVSEKVLREMMKPSSEGQTWNARKKRKVLDPAMDCLINANFRAGFQCRRKVFHIHFNNASSGEKPVTYADATVTASNSIACRQ</sequence>
<dbReference type="PANTHER" id="PTHR13710:SF120">
    <property type="entry name" value="BIFUNCTIONAL 3'-5' EXONUCLEASE_ATP-DEPENDENT HELICASE WRN"/>
    <property type="match status" value="1"/>
</dbReference>
<dbReference type="OrthoDB" id="10261556at2759"/>
<dbReference type="GO" id="GO:0005634">
    <property type="term" value="C:nucleus"/>
    <property type="evidence" value="ECO:0007669"/>
    <property type="project" value="TreeGrafter"/>
</dbReference>
<evidence type="ECO:0000313" key="10">
    <source>
        <dbReference type="Proteomes" id="UP000053647"/>
    </source>
</evidence>
<dbReference type="SUPFAM" id="SSF52540">
    <property type="entry name" value="P-loop containing nucleoside triphosphate hydrolases"/>
    <property type="match status" value="1"/>
</dbReference>
<protein>
    <recommendedName>
        <fullName evidence="5">DNA 3'-5' helicase</fullName>
        <ecNumber evidence="5">5.6.2.4</ecNumber>
    </recommendedName>
</protein>
<dbReference type="InterPro" id="IPR014001">
    <property type="entry name" value="Helicase_ATP-bd"/>
</dbReference>
<accession>A0A0C9T196</accession>
<dbReference type="InterPro" id="IPR011545">
    <property type="entry name" value="DEAD/DEAH_box_helicase_dom"/>
</dbReference>
<reference evidence="9 10" key="1">
    <citation type="submission" date="2014-06" db="EMBL/GenBank/DDBJ databases">
        <authorList>
            <consortium name="DOE Joint Genome Institute"/>
            <person name="Kuo A."/>
            <person name="Kohler A."/>
            <person name="Nagy L.G."/>
            <person name="Floudas D."/>
            <person name="Copeland A."/>
            <person name="Barry K.W."/>
            <person name="Cichocki N."/>
            <person name="Veneault-Fourrey C."/>
            <person name="LaButti K."/>
            <person name="Lindquist E.A."/>
            <person name="Lipzen A."/>
            <person name="Lundell T."/>
            <person name="Morin E."/>
            <person name="Murat C."/>
            <person name="Sun H."/>
            <person name="Tunlid A."/>
            <person name="Henrissat B."/>
            <person name="Grigoriev I.V."/>
            <person name="Hibbett D.S."/>
            <person name="Martin F."/>
            <person name="Nordberg H.P."/>
            <person name="Cantor M.N."/>
            <person name="Hua S.X."/>
        </authorList>
    </citation>
    <scope>NUCLEOTIDE SEQUENCE [LARGE SCALE GENOMIC DNA]</scope>
    <source>
        <strain evidence="9 10">ATCC 200175</strain>
    </source>
</reference>
<dbReference type="GO" id="GO:0009378">
    <property type="term" value="F:four-way junction helicase activity"/>
    <property type="evidence" value="ECO:0007669"/>
    <property type="project" value="TreeGrafter"/>
</dbReference>
<comment type="similarity">
    <text evidence="1">Belongs to the helicase family. RecQ subfamily.</text>
</comment>
<reference evidence="10" key="2">
    <citation type="submission" date="2015-01" db="EMBL/GenBank/DDBJ databases">
        <title>Evolutionary Origins and Diversification of the Mycorrhizal Mutualists.</title>
        <authorList>
            <consortium name="DOE Joint Genome Institute"/>
            <consortium name="Mycorrhizal Genomics Consortium"/>
            <person name="Kohler A."/>
            <person name="Kuo A."/>
            <person name="Nagy L.G."/>
            <person name="Floudas D."/>
            <person name="Copeland A."/>
            <person name="Barry K.W."/>
            <person name="Cichocki N."/>
            <person name="Veneault-Fourrey C."/>
            <person name="LaButti K."/>
            <person name="Lindquist E.A."/>
            <person name="Lipzen A."/>
            <person name="Lundell T."/>
            <person name="Morin E."/>
            <person name="Murat C."/>
            <person name="Riley R."/>
            <person name="Ohm R."/>
            <person name="Sun H."/>
            <person name="Tunlid A."/>
            <person name="Henrissat B."/>
            <person name="Grigoriev I.V."/>
            <person name="Hibbett D.S."/>
            <person name="Martin F."/>
        </authorList>
    </citation>
    <scope>NUCLEOTIDE SEQUENCE [LARGE SCALE GENOMIC DNA]</scope>
    <source>
        <strain evidence="10">ATCC 200175</strain>
    </source>
</reference>
<dbReference type="AlphaFoldDB" id="A0A0C9T196"/>
<dbReference type="PROSITE" id="PS51194">
    <property type="entry name" value="HELICASE_CTER"/>
    <property type="match status" value="1"/>
</dbReference>
<evidence type="ECO:0000259" key="8">
    <source>
        <dbReference type="PROSITE" id="PS51194"/>
    </source>
</evidence>
<evidence type="ECO:0000256" key="5">
    <source>
        <dbReference type="ARBA" id="ARBA00034808"/>
    </source>
</evidence>
<dbReference type="Pfam" id="PF00271">
    <property type="entry name" value="Helicase_C"/>
    <property type="match status" value="1"/>
</dbReference>
<evidence type="ECO:0000256" key="4">
    <source>
        <dbReference type="ARBA" id="ARBA00034617"/>
    </source>
</evidence>
<dbReference type="InterPro" id="IPR001650">
    <property type="entry name" value="Helicase_C-like"/>
</dbReference>
<comment type="catalytic activity">
    <reaction evidence="4">
        <text>Couples ATP hydrolysis with the unwinding of duplex DNA by translocating in the 3'-5' direction.</text>
        <dbReference type="EC" id="5.6.2.4"/>
    </reaction>
</comment>
<feature type="domain" description="Helicase C-terminal" evidence="8">
    <location>
        <begin position="221"/>
        <end position="374"/>
    </location>
</feature>
<dbReference type="InterPro" id="IPR027417">
    <property type="entry name" value="P-loop_NTPase"/>
</dbReference>
<dbReference type="GO" id="GO:0000724">
    <property type="term" value="P:double-strand break repair via homologous recombination"/>
    <property type="evidence" value="ECO:0007669"/>
    <property type="project" value="TreeGrafter"/>
</dbReference>
<feature type="region of interest" description="Disordered" evidence="6">
    <location>
        <begin position="357"/>
        <end position="446"/>
    </location>
</feature>
<feature type="compositionally biased region" description="Basic and acidic residues" evidence="6">
    <location>
        <begin position="401"/>
        <end position="434"/>
    </location>
</feature>
<dbReference type="EMBL" id="KN821086">
    <property type="protein sequence ID" value="KIJ05293.1"/>
    <property type="molecule type" value="Genomic_DNA"/>
</dbReference>
<proteinExistence type="inferred from homology"/>
<feature type="domain" description="Helicase ATP-binding" evidence="7">
    <location>
        <begin position="36"/>
        <end position="192"/>
    </location>
</feature>
<gene>
    <name evidence="9" type="ORF">PAXINDRAFT_164776</name>
</gene>
<dbReference type="PANTHER" id="PTHR13710">
    <property type="entry name" value="DNA HELICASE RECQ FAMILY MEMBER"/>
    <property type="match status" value="1"/>
</dbReference>
<keyword evidence="3" id="KW-0067">ATP-binding</keyword>
<organism evidence="9 10">
    <name type="scientific">Paxillus involutus ATCC 200175</name>
    <dbReference type="NCBI Taxonomy" id="664439"/>
    <lineage>
        <taxon>Eukaryota</taxon>
        <taxon>Fungi</taxon>
        <taxon>Dikarya</taxon>
        <taxon>Basidiomycota</taxon>
        <taxon>Agaricomycotina</taxon>
        <taxon>Agaricomycetes</taxon>
        <taxon>Agaricomycetidae</taxon>
        <taxon>Boletales</taxon>
        <taxon>Paxilineae</taxon>
        <taxon>Paxillaceae</taxon>
        <taxon>Paxillus</taxon>
    </lineage>
</organism>
<evidence type="ECO:0000256" key="2">
    <source>
        <dbReference type="ARBA" id="ARBA00022741"/>
    </source>
</evidence>
<dbReference type="Gene3D" id="3.40.50.300">
    <property type="entry name" value="P-loop containing nucleotide triphosphate hydrolases"/>
    <property type="match status" value="3"/>
</dbReference>
<dbReference type="Proteomes" id="UP000053647">
    <property type="component" value="Unassembled WGS sequence"/>
</dbReference>
<dbReference type="GO" id="GO:0005737">
    <property type="term" value="C:cytoplasm"/>
    <property type="evidence" value="ECO:0007669"/>
    <property type="project" value="TreeGrafter"/>
</dbReference>
<evidence type="ECO:0000256" key="6">
    <source>
        <dbReference type="SAM" id="MobiDB-lite"/>
    </source>
</evidence>
<dbReference type="GO" id="GO:0043138">
    <property type="term" value="F:3'-5' DNA helicase activity"/>
    <property type="evidence" value="ECO:0007669"/>
    <property type="project" value="UniProtKB-EC"/>
</dbReference>
<dbReference type="HOGENOM" id="CLU_001103_19_0_1"/>
<evidence type="ECO:0000313" key="9">
    <source>
        <dbReference type="EMBL" id="KIJ05293.1"/>
    </source>
</evidence>
<evidence type="ECO:0000256" key="1">
    <source>
        <dbReference type="ARBA" id="ARBA00005446"/>
    </source>
</evidence>